<organism evidence="8 9">
    <name type="scientific">Trichodelitschia bisporula</name>
    <dbReference type="NCBI Taxonomy" id="703511"/>
    <lineage>
        <taxon>Eukaryota</taxon>
        <taxon>Fungi</taxon>
        <taxon>Dikarya</taxon>
        <taxon>Ascomycota</taxon>
        <taxon>Pezizomycotina</taxon>
        <taxon>Dothideomycetes</taxon>
        <taxon>Dothideomycetes incertae sedis</taxon>
        <taxon>Phaeotrichales</taxon>
        <taxon>Phaeotrichaceae</taxon>
        <taxon>Trichodelitschia</taxon>
    </lineage>
</organism>
<evidence type="ECO:0000256" key="2">
    <source>
        <dbReference type="ARBA" id="ARBA00022448"/>
    </source>
</evidence>
<feature type="transmembrane region" description="Helical" evidence="7">
    <location>
        <begin position="238"/>
        <end position="260"/>
    </location>
</feature>
<dbReference type="PANTHER" id="PTHR19432:SF35">
    <property type="entry name" value="SOLUTE CARRIER FAMILY 45 MEMBER 3 ISOFORM X1"/>
    <property type="match status" value="1"/>
</dbReference>
<feature type="transmembrane region" description="Helical" evidence="7">
    <location>
        <begin position="351"/>
        <end position="375"/>
    </location>
</feature>
<evidence type="ECO:0000256" key="7">
    <source>
        <dbReference type="SAM" id="Phobius"/>
    </source>
</evidence>
<dbReference type="GO" id="GO:0005886">
    <property type="term" value="C:plasma membrane"/>
    <property type="evidence" value="ECO:0007669"/>
    <property type="project" value="TreeGrafter"/>
</dbReference>
<keyword evidence="9" id="KW-1185">Reference proteome</keyword>
<gene>
    <name evidence="8" type="ORF">EJ06DRAFT_503813</name>
</gene>
<feature type="transmembrane region" description="Helical" evidence="7">
    <location>
        <begin position="160"/>
        <end position="180"/>
    </location>
</feature>
<reference evidence="8" key="1">
    <citation type="journal article" date="2020" name="Stud. Mycol.">
        <title>101 Dothideomycetes genomes: a test case for predicting lifestyles and emergence of pathogens.</title>
        <authorList>
            <person name="Haridas S."/>
            <person name="Albert R."/>
            <person name="Binder M."/>
            <person name="Bloem J."/>
            <person name="Labutti K."/>
            <person name="Salamov A."/>
            <person name="Andreopoulos B."/>
            <person name="Baker S."/>
            <person name="Barry K."/>
            <person name="Bills G."/>
            <person name="Bluhm B."/>
            <person name="Cannon C."/>
            <person name="Castanera R."/>
            <person name="Culley D."/>
            <person name="Daum C."/>
            <person name="Ezra D."/>
            <person name="Gonzalez J."/>
            <person name="Henrissat B."/>
            <person name="Kuo A."/>
            <person name="Liang C."/>
            <person name="Lipzen A."/>
            <person name="Lutzoni F."/>
            <person name="Magnuson J."/>
            <person name="Mondo S."/>
            <person name="Nolan M."/>
            <person name="Ohm R."/>
            <person name="Pangilinan J."/>
            <person name="Park H.-J."/>
            <person name="Ramirez L."/>
            <person name="Alfaro M."/>
            <person name="Sun H."/>
            <person name="Tritt A."/>
            <person name="Yoshinaga Y."/>
            <person name="Zwiers L.-H."/>
            <person name="Turgeon B."/>
            <person name="Goodwin S."/>
            <person name="Spatafora J."/>
            <person name="Crous P."/>
            <person name="Grigoriev I."/>
        </authorList>
    </citation>
    <scope>NUCLEOTIDE SEQUENCE</scope>
    <source>
        <strain evidence="8">CBS 262.69</strain>
    </source>
</reference>
<keyword evidence="3 7" id="KW-0812">Transmembrane</keyword>
<comment type="subcellular location">
    <subcellularLocation>
        <location evidence="1">Membrane</location>
        <topology evidence="1">Multi-pass membrane protein</topology>
    </subcellularLocation>
</comment>
<feature type="transmembrane region" description="Helical" evidence="7">
    <location>
        <begin position="206"/>
        <end position="226"/>
    </location>
</feature>
<accession>A0A6G1I8L8</accession>
<name>A0A6G1I8L8_9PEZI</name>
<feature type="compositionally biased region" description="Low complexity" evidence="6">
    <location>
        <begin position="29"/>
        <end position="40"/>
    </location>
</feature>
<evidence type="ECO:0000313" key="9">
    <source>
        <dbReference type="Proteomes" id="UP000799640"/>
    </source>
</evidence>
<feature type="transmembrane region" description="Helical" evidence="7">
    <location>
        <begin position="122"/>
        <end position="140"/>
    </location>
</feature>
<dbReference type="InterPro" id="IPR036259">
    <property type="entry name" value="MFS_trans_sf"/>
</dbReference>
<feature type="transmembrane region" description="Helical" evidence="7">
    <location>
        <begin position="472"/>
        <end position="491"/>
    </location>
</feature>
<evidence type="ECO:0000256" key="4">
    <source>
        <dbReference type="ARBA" id="ARBA00022989"/>
    </source>
</evidence>
<dbReference type="Proteomes" id="UP000799640">
    <property type="component" value="Unassembled WGS sequence"/>
</dbReference>
<dbReference type="SUPFAM" id="SSF103473">
    <property type="entry name" value="MFS general substrate transporter"/>
    <property type="match status" value="2"/>
</dbReference>
<evidence type="ECO:0000256" key="5">
    <source>
        <dbReference type="ARBA" id="ARBA00023136"/>
    </source>
</evidence>
<feature type="transmembrane region" description="Helical" evidence="7">
    <location>
        <begin position="50"/>
        <end position="70"/>
    </location>
</feature>
<feature type="compositionally biased region" description="Polar residues" evidence="6">
    <location>
        <begin position="12"/>
        <end position="28"/>
    </location>
</feature>
<sequence>MAQAFRFPRSPKSPTIVRSSSWKSQSHELSSPSSSSSPLPTIDEEPRLSALRLIVLTCSVGGLQLVWATIMSNGTPFLLTLGLPDSLTAFVWVAAPLCGVLVQPSVGILSDACQLRWGRRRPFIAAGAAGVVVSMLGLASTRTVLHTVLGAMGANIHGGGVRTVVILSAVGWLWLLNFFIQPLQAGIRALIVENCPAAQQTQASAWASRVTGVGNVVGYFFGYVPVDTVWPGLGVSQFTWLSLVAAVCLTTTVVVTCLCVRERDPRELPLPPGGGKSPREMWRYIVWSARTMPSEVRRVCMVQFFAWMGWFPYLFYITSYIGDLYAAPILARQPHMSSTKLAAVIEDAVRLGSLGSLIFSLVALGTNILLPRLVSDKPGARLSLPRAWALSHAIFSLCMFSTLLVHTRLGATLVAAVVGVAWATTLWVPFSIIGSAIAERQARGAAVLRDGQLGLEPAAQEQAGAIMGLHNCAISAPQILAALVSGAIFWAAPKVGSADGIGWVLRGAGGAGLVAAWLAWGMDES</sequence>
<feature type="transmembrane region" description="Helical" evidence="7">
    <location>
        <begin position="503"/>
        <end position="520"/>
    </location>
</feature>
<feature type="transmembrane region" description="Helical" evidence="7">
    <location>
        <begin position="411"/>
        <end position="433"/>
    </location>
</feature>
<dbReference type="PANTHER" id="PTHR19432">
    <property type="entry name" value="SUGAR TRANSPORTER"/>
    <property type="match status" value="1"/>
</dbReference>
<dbReference type="Gene3D" id="1.20.1250.20">
    <property type="entry name" value="MFS general substrate transporter like domains"/>
    <property type="match status" value="1"/>
</dbReference>
<keyword evidence="2" id="KW-0813">Transport</keyword>
<dbReference type="OrthoDB" id="28755at2759"/>
<evidence type="ECO:0000256" key="3">
    <source>
        <dbReference type="ARBA" id="ARBA00022692"/>
    </source>
</evidence>
<keyword evidence="5 7" id="KW-0472">Membrane</keyword>
<feature type="region of interest" description="Disordered" evidence="6">
    <location>
        <begin position="1"/>
        <end position="41"/>
    </location>
</feature>
<proteinExistence type="predicted"/>
<dbReference type="GO" id="GO:0008506">
    <property type="term" value="F:sucrose:proton symporter activity"/>
    <property type="evidence" value="ECO:0007669"/>
    <property type="project" value="TreeGrafter"/>
</dbReference>
<evidence type="ECO:0000313" key="8">
    <source>
        <dbReference type="EMBL" id="KAF2404541.1"/>
    </source>
</evidence>
<keyword evidence="4 7" id="KW-1133">Transmembrane helix</keyword>
<evidence type="ECO:0000256" key="1">
    <source>
        <dbReference type="ARBA" id="ARBA00004141"/>
    </source>
</evidence>
<dbReference type="EMBL" id="ML996688">
    <property type="protein sequence ID" value="KAF2404541.1"/>
    <property type="molecule type" value="Genomic_DNA"/>
</dbReference>
<dbReference type="AlphaFoldDB" id="A0A6G1I8L8"/>
<feature type="transmembrane region" description="Helical" evidence="7">
    <location>
        <begin position="90"/>
        <end position="110"/>
    </location>
</feature>
<protein>
    <submittedName>
        <fullName evidence="8">MFS general substrate transporter</fullName>
    </submittedName>
</protein>
<evidence type="ECO:0000256" key="6">
    <source>
        <dbReference type="SAM" id="MobiDB-lite"/>
    </source>
</evidence>
<feature type="transmembrane region" description="Helical" evidence="7">
    <location>
        <begin position="304"/>
        <end position="331"/>
    </location>
</feature>
<feature type="transmembrane region" description="Helical" evidence="7">
    <location>
        <begin position="387"/>
        <end position="405"/>
    </location>
</feature>